<dbReference type="GO" id="GO:0009425">
    <property type="term" value="C:bacterial-type flagellum basal body"/>
    <property type="evidence" value="ECO:0007669"/>
    <property type="project" value="InterPro"/>
</dbReference>
<accession>A0A418YJ94</accession>
<keyword evidence="13" id="KW-1185">Reference proteome</keyword>
<gene>
    <name evidence="12" type="primary">fliL</name>
    <name evidence="12" type="ORF">D1Z90_03580</name>
</gene>
<evidence type="ECO:0000256" key="5">
    <source>
        <dbReference type="ARBA" id="ARBA00022500"/>
    </source>
</evidence>
<evidence type="ECO:0000256" key="6">
    <source>
        <dbReference type="ARBA" id="ARBA00022692"/>
    </source>
</evidence>
<keyword evidence="12" id="KW-0969">Cilium</keyword>
<evidence type="ECO:0000256" key="8">
    <source>
        <dbReference type="ARBA" id="ARBA00022989"/>
    </source>
</evidence>
<reference evidence="12 13" key="1">
    <citation type="submission" date="2018-09" db="EMBL/GenBank/DDBJ databases">
        <authorList>
            <person name="Wang F."/>
        </authorList>
    </citation>
    <scope>NUCLEOTIDE SEQUENCE [LARGE SCALE GENOMIC DNA]</scope>
    <source>
        <strain evidence="12 13">PLHSC7-2</strain>
    </source>
</reference>
<dbReference type="PANTHER" id="PTHR35091:SF5">
    <property type="entry name" value="FLAGELLAR PROTEIN FLIL"/>
    <property type="match status" value="1"/>
</dbReference>
<protein>
    <recommendedName>
        <fullName evidence="10">Flagellar protein FliL</fullName>
    </recommendedName>
</protein>
<evidence type="ECO:0000256" key="10">
    <source>
        <dbReference type="RuleBase" id="RU364125"/>
    </source>
</evidence>
<keyword evidence="5 10" id="KW-0145">Chemotaxis</keyword>
<keyword evidence="10" id="KW-0997">Cell inner membrane</keyword>
<sequence length="133" mass="15186">MKKGILPLILLFFFSSFSFAEEEGKTAGYAYYALEPDIITNYIKPGKRIGYVRMAVELQLENSSDLTILQHHDPLLRDAIIEILGQKSEQQIKSLSGRDEIRNECLEAINKLLVQEEGNKAVAEVIFTKYLYQ</sequence>
<keyword evidence="8" id="KW-1133">Transmembrane helix</keyword>
<dbReference type="Proteomes" id="UP000283255">
    <property type="component" value="Unassembled WGS sequence"/>
</dbReference>
<evidence type="ECO:0000256" key="7">
    <source>
        <dbReference type="ARBA" id="ARBA00022779"/>
    </source>
</evidence>
<comment type="similarity">
    <text evidence="3 10">Belongs to the FliL family.</text>
</comment>
<evidence type="ECO:0000256" key="3">
    <source>
        <dbReference type="ARBA" id="ARBA00008281"/>
    </source>
</evidence>
<dbReference type="InterPro" id="IPR005503">
    <property type="entry name" value="FliL"/>
</dbReference>
<comment type="function">
    <text evidence="1 10">Controls the rotational direction of flagella during chemotaxis.</text>
</comment>
<dbReference type="PANTHER" id="PTHR35091">
    <property type="entry name" value="FLAGELLAR PROTEIN FLIL"/>
    <property type="match status" value="1"/>
</dbReference>
<reference evidence="12 13" key="2">
    <citation type="submission" date="2019-01" db="EMBL/GenBank/DDBJ databases">
        <title>Motilimonas pumilus sp. nov., isolated from the gut of sea cucumber (Apostichopus japonicus).</title>
        <authorList>
            <person name="Wang F.-Q."/>
            <person name="Ren L.-H."/>
            <person name="Lin Y.-W."/>
            <person name="Sun G.-H."/>
            <person name="Du Z.-J."/>
            <person name="Zhao J.-X."/>
            <person name="Liu X.-J."/>
            <person name="Liu L.-J."/>
        </authorList>
    </citation>
    <scope>NUCLEOTIDE SEQUENCE [LARGE SCALE GENOMIC DNA]</scope>
    <source>
        <strain evidence="12 13">PLHSC7-2</strain>
    </source>
</reference>
<comment type="subcellular location">
    <subcellularLocation>
        <location evidence="10">Cell inner membrane</location>
    </subcellularLocation>
    <subcellularLocation>
        <location evidence="2">Cell membrane</location>
        <topology evidence="2">Single-pass membrane protein</topology>
    </subcellularLocation>
</comment>
<evidence type="ECO:0000256" key="1">
    <source>
        <dbReference type="ARBA" id="ARBA00002254"/>
    </source>
</evidence>
<dbReference type="Pfam" id="PF03748">
    <property type="entry name" value="FliL"/>
    <property type="match status" value="1"/>
</dbReference>
<keyword evidence="12" id="KW-0966">Cell projection</keyword>
<keyword evidence="7 10" id="KW-0283">Flagellar rotation</keyword>
<evidence type="ECO:0000313" key="13">
    <source>
        <dbReference type="Proteomes" id="UP000283255"/>
    </source>
</evidence>
<keyword evidence="6" id="KW-0812">Transmembrane</keyword>
<evidence type="ECO:0000256" key="4">
    <source>
        <dbReference type="ARBA" id="ARBA00022475"/>
    </source>
</evidence>
<dbReference type="EMBL" id="QZCH01000002">
    <property type="protein sequence ID" value="RJG50564.1"/>
    <property type="molecule type" value="Genomic_DNA"/>
</dbReference>
<keyword evidence="11" id="KW-0732">Signal</keyword>
<proteinExistence type="inferred from homology"/>
<dbReference type="AlphaFoldDB" id="A0A418YJ94"/>
<comment type="caution">
    <text evidence="12">The sequence shown here is derived from an EMBL/GenBank/DDBJ whole genome shotgun (WGS) entry which is preliminary data.</text>
</comment>
<keyword evidence="9 10" id="KW-0472">Membrane</keyword>
<feature type="chain" id="PRO_5019023989" description="Flagellar protein FliL" evidence="11">
    <location>
        <begin position="21"/>
        <end position="133"/>
    </location>
</feature>
<dbReference type="GO" id="GO:0006935">
    <property type="term" value="P:chemotaxis"/>
    <property type="evidence" value="ECO:0007669"/>
    <property type="project" value="UniProtKB-KW"/>
</dbReference>
<organism evidence="12 13">
    <name type="scientific">Motilimonas pumila</name>
    <dbReference type="NCBI Taxonomy" id="2303987"/>
    <lineage>
        <taxon>Bacteria</taxon>
        <taxon>Pseudomonadati</taxon>
        <taxon>Pseudomonadota</taxon>
        <taxon>Gammaproteobacteria</taxon>
        <taxon>Alteromonadales</taxon>
        <taxon>Alteromonadales genera incertae sedis</taxon>
        <taxon>Motilimonas</taxon>
    </lineage>
</organism>
<evidence type="ECO:0000313" key="12">
    <source>
        <dbReference type="EMBL" id="RJG50564.1"/>
    </source>
</evidence>
<keyword evidence="12" id="KW-0282">Flagellum</keyword>
<dbReference type="OrthoDB" id="5588622at2"/>
<evidence type="ECO:0000256" key="11">
    <source>
        <dbReference type="SAM" id="SignalP"/>
    </source>
</evidence>
<dbReference type="GO" id="GO:0071978">
    <property type="term" value="P:bacterial-type flagellum-dependent swarming motility"/>
    <property type="evidence" value="ECO:0007669"/>
    <property type="project" value="TreeGrafter"/>
</dbReference>
<name>A0A418YJ94_9GAMM</name>
<feature type="signal peptide" evidence="11">
    <location>
        <begin position="1"/>
        <end position="20"/>
    </location>
</feature>
<keyword evidence="4" id="KW-1003">Cell membrane</keyword>
<dbReference type="GO" id="GO:0005886">
    <property type="term" value="C:plasma membrane"/>
    <property type="evidence" value="ECO:0007669"/>
    <property type="project" value="UniProtKB-SubCell"/>
</dbReference>
<evidence type="ECO:0000256" key="9">
    <source>
        <dbReference type="ARBA" id="ARBA00023136"/>
    </source>
</evidence>
<dbReference type="RefSeq" id="WP_119909366.1">
    <property type="nucleotide sequence ID" value="NZ_QZCH01000002.1"/>
</dbReference>
<evidence type="ECO:0000256" key="2">
    <source>
        <dbReference type="ARBA" id="ARBA00004162"/>
    </source>
</evidence>